<dbReference type="InterPro" id="IPR001610">
    <property type="entry name" value="PAC"/>
</dbReference>
<dbReference type="SMART" id="SM00387">
    <property type="entry name" value="HATPase_c"/>
    <property type="match status" value="1"/>
</dbReference>
<gene>
    <name evidence="5" type="ordered locus">Metfor_2801</name>
</gene>
<dbReference type="SMART" id="SM00086">
    <property type="entry name" value="PAC"/>
    <property type="match status" value="2"/>
</dbReference>
<dbReference type="InParanoid" id="L0HL49"/>
<dbReference type="Pfam" id="PF13426">
    <property type="entry name" value="PAS_9"/>
    <property type="match status" value="2"/>
</dbReference>
<organism evidence="5 6">
    <name type="scientific">Methanoregula formicica (strain DSM 22288 / NBRC 105244 / SMSP)</name>
    <dbReference type="NCBI Taxonomy" id="593750"/>
    <lineage>
        <taxon>Archaea</taxon>
        <taxon>Methanobacteriati</taxon>
        <taxon>Methanobacteriota</taxon>
        <taxon>Stenosarchaea group</taxon>
        <taxon>Methanomicrobia</taxon>
        <taxon>Methanomicrobiales</taxon>
        <taxon>Methanoregulaceae</taxon>
        <taxon>Methanoregula</taxon>
    </lineage>
</organism>
<dbReference type="Gene3D" id="3.30.450.20">
    <property type="entry name" value="PAS domain"/>
    <property type="match status" value="4"/>
</dbReference>
<dbReference type="SUPFAM" id="SSF55785">
    <property type="entry name" value="PYP-like sensor domain (PAS domain)"/>
    <property type="match status" value="4"/>
</dbReference>
<accession>L0HL49</accession>
<feature type="domain" description="PAC" evidence="4">
    <location>
        <begin position="358"/>
        <end position="410"/>
    </location>
</feature>
<dbReference type="InterPro" id="IPR035965">
    <property type="entry name" value="PAS-like_dom_sf"/>
</dbReference>
<dbReference type="NCBIfam" id="TIGR00229">
    <property type="entry name" value="sensory_box"/>
    <property type="match status" value="2"/>
</dbReference>
<keyword evidence="6" id="KW-1185">Reference proteome</keyword>
<evidence type="ECO:0000259" key="4">
    <source>
        <dbReference type="PROSITE" id="PS50113"/>
    </source>
</evidence>
<dbReference type="InterPro" id="IPR003594">
    <property type="entry name" value="HATPase_dom"/>
</dbReference>
<dbReference type="eggNOG" id="arCOG02350">
    <property type="taxonomic scope" value="Archaea"/>
</dbReference>
<dbReference type="InterPro" id="IPR036890">
    <property type="entry name" value="HATPase_C_sf"/>
</dbReference>
<evidence type="ECO:0000256" key="1">
    <source>
        <dbReference type="SAM" id="Coils"/>
    </source>
</evidence>
<dbReference type="EMBL" id="CP003167">
    <property type="protein sequence ID" value="AGB03784.1"/>
    <property type="molecule type" value="Genomic_DNA"/>
</dbReference>
<dbReference type="CDD" id="cd00130">
    <property type="entry name" value="PAS"/>
    <property type="match status" value="1"/>
</dbReference>
<feature type="domain" description="PAC" evidence="4">
    <location>
        <begin position="91"/>
        <end position="144"/>
    </location>
</feature>
<feature type="coiled-coil region" evidence="1">
    <location>
        <begin position="398"/>
        <end position="425"/>
    </location>
</feature>
<keyword evidence="1" id="KW-0175">Coiled coil</keyword>
<dbReference type="SMART" id="SM00091">
    <property type="entry name" value="PAS"/>
    <property type="match status" value="3"/>
</dbReference>
<dbReference type="eggNOG" id="arCOG02349">
    <property type="taxonomic scope" value="Archaea"/>
</dbReference>
<evidence type="ECO:0000259" key="2">
    <source>
        <dbReference type="PROSITE" id="PS50109"/>
    </source>
</evidence>
<protein>
    <submittedName>
        <fullName evidence="5">PAS domain S-box</fullName>
    </submittedName>
</protein>
<dbReference type="Proteomes" id="UP000010824">
    <property type="component" value="Chromosome"/>
</dbReference>
<evidence type="ECO:0000313" key="5">
    <source>
        <dbReference type="EMBL" id="AGB03784.1"/>
    </source>
</evidence>
<dbReference type="STRING" id="593750.Metfor_2801"/>
<evidence type="ECO:0000313" key="6">
    <source>
        <dbReference type="Proteomes" id="UP000010824"/>
    </source>
</evidence>
<dbReference type="InterPro" id="IPR000700">
    <property type="entry name" value="PAS-assoc_C"/>
</dbReference>
<evidence type="ECO:0000259" key="3">
    <source>
        <dbReference type="PROSITE" id="PS50112"/>
    </source>
</evidence>
<dbReference type="InterPro" id="IPR011495">
    <property type="entry name" value="Sig_transdc_His_kin_sub2_dim/P"/>
</dbReference>
<dbReference type="PROSITE" id="PS50109">
    <property type="entry name" value="HIS_KIN"/>
    <property type="match status" value="1"/>
</dbReference>
<dbReference type="Gene3D" id="3.30.565.10">
    <property type="entry name" value="Histidine kinase-like ATPase, C-terminal domain"/>
    <property type="match status" value="1"/>
</dbReference>
<feature type="domain" description="PAS" evidence="3">
    <location>
        <begin position="287"/>
        <end position="341"/>
    </location>
</feature>
<dbReference type="SUPFAM" id="SSF55874">
    <property type="entry name" value="ATPase domain of HSP90 chaperone/DNA topoisomerase II/histidine kinase"/>
    <property type="match status" value="1"/>
</dbReference>
<dbReference type="PANTHER" id="PTHR43065">
    <property type="entry name" value="SENSOR HISTIDINE KINASE"/>
    <property type="match status" value="1"/>
</dbReference>
<sequence>MPCDQDPELEKLRESESILRSFFDSTGVLRGIVEVISEDDIRHIASNTVSAAFLGLTPRDMKDKRGSELGEPRDILRMWIGHYTESRKTGKPVTFEYADPRAKTLIWFLATVTFIGTPAGGFPRFAYVVIDITERKRAEETLRNARNELEIHIQKRTGELKRAIDALTTERHQLYDVLETLPAYVCLIDAEYRMPFTNRTFRKMFCEPAGRRCHEFLFNRDTPCENCETFMVMKTREPHHWFWTGPNGRDYDIYDFPFTDTNGSRMVLEMGIDITEQKMAGAAIVKANAYNRSLIEASLDPLVTISPDGTISDVNEATTRVTGLSRDELVGTDFSDYFTEPAKAKAGYEKVFRDGLVTDYALEIRHRDGHVTPVLYNASVYRDASGHVIGVFAAARDITKLRKAEESLQKEHDLLEERVKQRTEQLAISNAHLKDEVTQRREAEALVKKTVSELHAALESTADGIYAVDRSGKISRYNQNFASMWKVPENILLSGDDRKVTAYLKTQVRNPTLFADYNNETSRNKDREVYDMLELADGRIFERYSKPQKMDSAIIGRVLSYRDVTDRRHAEEKLLQSLQEKETLIREIHHRVKNNLQIISGLLDMTRMRTPDSATHGILTDMMMKIKTMAQIHTRLYESKQFDRINMGSQIRDQVVDLSTIYGRAGAEIEPEIDTQEIYLPVDQAIPCALIVNEVLSNAFKHAFMGRRHGTLHVSAVQTGDRVRIVVQDNGVGISGSIDVYQTTSLGLKLIRSLAMQLGGSVEIASEKGTRVTVEFPLHNRGK</sequence>
<dbReference type="Pfam" id="PF07568">
    <property type="entry name" value="HisKA_2"/>
    <property type="match status" value="1"/>
</dbReference>
<dbReference type="PROSITE" id="PS50112">
    <property type="entry name" value="PAS"/>
    <property type="match status" value="1"/>
</dbReference>
<dbReference type="InterPro" id="IPR005467">
    <property type="entry name" value="His_kinase_dom"/>
</dbReference>
<proteinExistence type="predicted"/>
<dbReference type="InterPro" id="IPR000014">
    <property type="entry name" value="PAS"/>
</dbReference>
<reference evidence="5 6" key="2">
    <citation type="journal article" date="2014" name="Genome Announc.">
        <title>Complete Genome Sequence of Methanoregula formicica SMSPT, a Mesophilic Hydrogenotrophic Methanogen Isolated from a Methanogenic Upflow Anaerobic Sludge Blanket Reactor.</title>
        <authorList>
            <person name="Yamamoto K."/>
            <person name="Tamaki H."/>
            <person name="Cadillo-Quiroz H."/>
            <person name="Imachi H."/>
            <person name="Kyrpides N."/>
            <person name="Woyke T."/>
            <person name="Goodwin L."/>
            <person name="Zinder S.H."/>
            <person name="Kamagata Y."/>
            <person name="Liu W.T."/>
        </authorList>
    </citation>
    <scope>NUCLEOTIDE SEQUENCE [LARGE SCALE GENOMIC DNA]</scope>
    <source>
        <strain evidence="6">DSM 22288 / NBRC 105244 / SMSP</strain>
    </source>
</reference>
<dbReference type="PROSITE" id="PS50113">
    <property type="entry name" value="PAC"/>
    <property type="match status" value="2"/>
</dbReference>
<dbReference type="PANTHER" id="PTHR43065:SF23">
    <property type="entry name" value="SENSOR HISTIDINE KINASE PDTAS"/>
    <property type="match status" value="1"/>
</dbReference>
<dbReference type="AlphaFoldDB" id="L0HL49"/>
<dbReference type="KEGG" id="mfo:Metfor_2801"/>
<dbReference type="Pfam" id="PF02518">
    <property type="entry name" value="HATPase_c"/>
    <property type="match status" value="1"/>
</dbReference>
<feature type="domain" description="Histidine kinase" evidence="2">
    <location>
        <begin position="587"/>
        <end position="780"/>
    </location>
</feature>
<reference evidence="6" key="1">
    <citation type="submission" date="2011-12" db="EMBL/GenBank/DDBJ databases">
        <title>Complete sequence of Methanoregula formicicum SMSP.</title>
        <authorList>
            <person name="Lucas S."/>
            <person name="Han J."/>
            <person name="Lapidus A."/>
            <person name="Cheng J.-F."/>
            <person name="Goodwin L."/>
            <person name="Pitluck S."/>
            <person name="Peters L."/>
            <person name="Ovchinnikova G."/>
            <person name="Teshima H."/>
            <person name="Detter J.C."/>
            <person name="Han C."/>
            <person name="Tapia R."/>
            <person name="Land M."/>
            <person name="Hauser L."/>
            <person name="Kyrpides N."/>
            <person name="Ivanova N."/>
            <person name="Pagani I."/>
            <person name="Imachi H."/>
            <person name="Tamaki H."/>
            <person name="Sekiguchi Y."/>
            <person name="Kamagata Y."/>
            <person name="Cadillo-Quiroz H."/>
            <person name="Zinder S."/>
            <person name="Liu W.-T."/>
            <person name="Woyke T."/>
        </authorList>
    </citation>
    <scope>NUCLEOTIDE SEQUENCE [LARGE SCALE GENOMIC DNA]</scope>
    <source>
        <strain evidence="6">DSM 22288 / NBRC 105244 / SMSP</strain>
    </source>
</reference>
<dbReference type="HOGENOM" id="CLU_000445_114_57_2"/>
<name>L0HL49_METFS</name>